<dbReference type="SUPFAM" id="SSF74650">
    <property type="entry name" value="Galactose mutarotase-like"/>
    <property type="match status" value="1"/>
</dbReference>
<name>A0A418X9A5_9PSED</name>
<dbReference type="GO" id="GO:0047938">
    <property type="term" value="F:glucose-6-phosphate 1-epimerase activity"/>
    <property type="evidence" value="ECO:0007669"/>
    <property type="project" value="UniProtKB-UniRule"/>
</dbReference>
<evidence type="ECO:0000313" key="5">
    <source>
        <dbReference type="EMBL" id="RJG09075.1"/>
    </source>
</evidence>
<evidence type="ECO:0000313" key="6">
    <source>
        <dbReference type="Proteomes" id="UP000284021"/>
    </source>
</evidence>
<dbReference type="Pfam" id="PF01263">
    <property type="entry name" value="Aldose_epim"/>
    <property type="match status" value="1"/>
</dbReference>
<dbReference type="AlphaFoldDB" id="A0A418X9A5"/>
<dbReference type="InterPro" id="IPR025532">
    <property type="entry name" value="G6P_1-epimerase"/>
</dbReference>
<sequence length="300" mass="33872">MSADESRRASLKQARAGEVADHPLSALFRPAARQVFRWIEHQGRELLLVEHPRCQAVFSRQGGQLLHFQPRGERPLLWCASRWPKIGAIRGGVPVCWPWFGRHPGEGGWPHHGWARLSDWRLLHKDADDTGVRLHWRLELHEWQVELHTELGEGMSLELSTRHRDSEPCMLSHALHAYWRVSDVARVGLRGLNGAEGRDLLVREPCRQQGELRIADGCHRIFRRGGVVRLQDPGWQRRLCIDGGGSANTVVWHPGSRPLSDVGWTEGLGFVCVEAACCDTDSLTLAPAEEARLTLRAWVG</sequence>
<proteinExistence type="inferred from homology"/>
<protein>
    <recommendedName>
        <fullName evidence="4">Putative glucose-6-phosphate 1-epimerase</fullName>
        <ecNumber evidence="4">5.1.3.15</ecNumber>
    </recommendedName>
</protein>
<dbReference type="RefSeq" id="WP_119956869.1">
    <property type="nucleotide sequence ID" value="NZ_QYUR01000008.1"/>
</dbReference>
<dbReference type="PIRSF" id="PIRSF016020">
    <property type="entry name" value="PHexose_mutarotase"/>
    <property type="match status" value="1"/>
</dbReference>
<gene>
    <name evidence="5" type="ORF">D3879_25045</name>
</gene>
<evidence type="ECO:0000256" key="1">
    <source>
        <dbReference type="ARBA" id="ARBA00001096"/>
    </source>
</evidence>
<dbReference type="GO" id="GO:0030246">
    <property type="term" value="F:carbohydrate binding"/>
    <property type="evidence" value="ECO:0007669"/>
    <property type="project" value="UniProtKB-UniRule"/>
</dbReference>
<dbReference type="Proteomes" id="UP000284021">
    <property type="component" value="Unassembled WGS sequence"/>
</dbReference>
<dbReference type="PANTHER" id="PTHR11122">
    <property type="entry name" value="APOSPORY-ASSOCIATED PROTEIN C-RELATED"/>
    <property type="match status" value="1"/>
</dbReference>
<dbReference type="Gene3D" id="2.70.98.10">
    <property type="match status" value="1"/>
</dbReference>
<dbReference type="GO" id="GO:0005975">
    <property type="term" value="P:carbohydrate metabolic process"/>
    <property type="evidence" value="ECO:0007669"/>
    <property type="project" value="InterPro"/>
</dbReference>
<accession>A0A418X9A5</accession>
<keyword evidence="3 4" id="KW-0413">Isomerase</keyword>
<keyword evidence="6" id="KW-1185">Reference proteome</keyword>
<comment type="caution">
    <text evidence="5">The sequence shown here is derived from an EMBL/GenBank/DDBJ whole genome shotgun (WGS) entry which is preliminary data.</text>
</comment>
<dbReference type="OrthoDB" id="9790727at2"/>
<dbReference type="InterPro" id="IPR008183">
    <property type="entry name" value="Aldose_1/G6P_1-epimerase"/>
</dbReference>
<comment type="catalytic activity">
    <reaction evidence="1">
        <text>alpha-D-glucose 6-phosphate = beta-D-glucose 6-phosphate</text>
        <dbReference type="Rhea" id="RHEA:16249"/>
        <dbReference type="ChEBI" id="CHEBI:58225"/>
        <dbReference type="ChEBI" id="CHEBI:58247"/>
        <dbReference type="EC" id="5.1.3.15"/>
    </reaction>
</comment>
<reference evidence="5 6" key="1">
    <citation type="submission" date="2018-09" db="EMBL/GenBank/DDBJ databases">
        <authorList>
            <person name="Zhu H."/>
        </authorList>
    </citation>
    <scope>NUCLEOTIDE SEQUENCE [LARGE SCALE GENOMIC DNA]</scope>
    <source>
        <strain evidence="5 6">K1S02-6</strain>
    </source>
</reference>
<evidence type="ECO:0000256" key="4">
    <source>
        <dbReference type="PIRNR" id="PIRNR016020"/>
    </source>
</evidence>
<organism evidence="5 6">
    <name type="scientific">Pseudomonas cavernicola</name>
    <dbReference type="NCBI Taxonomy" id="2320866"/>
    <lineage>
        <taxon>Bacteria</taxon>
        <taxon>Pseudomonadati</taxon>
        <taxon>Pseudomonadota</taxon>
        <taxon>Gammaproteobacteria</taxon>
        <taxon>Pseudomonadales</taxon>
        <taxon>Pseudomonadaceae</taxon>
        <taxon>Pseudomonas</taxon>
    </lineage>
</organism>
<comment type="similarity">
    <text evidence="2 4">Belongs to the glucose-6-phosphate 1-epimerase family.</text>
</comment>
<evidence type="ECO:0000256" key="2">
    <source>
        <dbReference type="ARBA" id="ARBA00005866"/>
    </source>
</evidence>
<dbReference type="PANTHER" id="PTHR11122:SF13">
    <property type="entry name" value="GLUCOSE-6-PHOSPHATE 1-EPIMERASE"/>
    <property type="match status" value="1"/>
</dbReference>
<dbReference type="InterPro" id="IPR011013">
    <property type="entry name" value="Gal_mutarotase_sf_dom"/>
</dbReference>
<dbReference type="EMBL" id="QYUR01000008">
    <property type="protein sequence ID" value="RJG09075.1"/>
    <property type="molecule type" value="Genomic_DNA"/>
</dbReference>
<dbReference type="InterPro" id="IPR014718">
    <property type="entry name" value="GH-type_carb-bd"/>
</dbReference>
<dbReference type="CDD" id="cd09020">
    <property type="entry name" value="D-hex-6-P-epi_like"/>
    <property type="match status" value="1"/>
</dbReference>
<evidence type="ECO:0000256" key="3">
    <source>
        <dbReference type="ARBA" id="ARBA00023235"/>
    </source>
</evidence>
<dbReference type="EC" id="5.1.3.15" evidence="4"/>